<proteinExistence type="predicted"/>
<feature type="compositionally biased region" description="Polar residues" evidence="1">
    <location>
        <begin position="262"/>
        <end position="279"/>
    </location>
</feature>
<dbReference type="Proteomes" id="UP001219525">
    <property type="component" value="Unassembled WGS sequence"/>
</dbReference>
<comment type="caution">
    <text evidence="2">The sequence shown here is derived from an EMBL/GenBank/DDBJ whole genome shotgun (WGS) entry which is preliminary data.</text>
</comment>
<evidence type="ECO:0000256" key="1">
    <source>
        <dbReference type="SAM" id="MobiDB-lite"/>
    </source>
</evidence>
<gene>
    <name evidence="2" type="ORF">GGX14DRAFT_391641</name>
</gene>
<keyword evidence="3" id="KW-1185">Reference proteome</keyword>
<accession>A0AAD6VLU9</accession>
<feature type="region of interest" description="Disordered" evidence="1">
    <location>
        <begin position="228"/>
        <end position="319"/>
    </location>
</feature>
<reference evidence="2" key="1">
    <citation type="submission" date="2023-03" db="EMBL/GenBank/DDBJ databases">
        <title>Massive genome expansion in bonnet fungi (Mycena s.s.) driven by repeated elements and novel gene families across ecological guilds.</title>
        <authorList>
            <consortium name="Lawrence Berkeley National Laboratory"/>
            <person name="Harder C.B."/>
            <person name="Miyauchi S."/>
            <person name="Viragh M."/>
            <person name="Kuo A."/>
            <person name="Thoen E."/>
            <person name="Andreopoulos B."/>
            <person name="Lu D."/>
            <person name="Skrede I."/>
            <person name="Drula E."/>
            <person name="Henrissat B."/>
            <person name="Morin E."/>
            <person name="Kohler A."/>
            <person name="Barry K."/>
            <person name="LaButti K."/>
            <person name="Morin E."/>
            <person name="Salamov A."/>
            <person name="Lipzen A."/>
            <person name="Mereny Z."/>
            <person name="Hegedus B."/>
            <person name="Baldrian P."/>
            <person name="Stursova M."/>
            <person name="Weitz H."/>
            <person name="Taylor A."/>
            <person name="Grigoriev I.V."/>
            <person name="Nagy L.G."/>
            <person name="Martin F."/>
            <person name="Kauserud H."/>
        </authorList>
    </citation>
    <scope>NUCLEOTIDE SEQUENCE</scope>
    <source>
        <strain evidence="2">9144</strain>
    </source>
</reference>
<dbReference type="AlphaFoldDB" id="A0AAD6VLU9"/>
<dbReference type="EMBL" id="JARJCW010000016">
    <property type="protein sequence ID" value="KAJ7215974.1"/>
    <property type="molecule type" value="Genomic_DNA"/>
</dbReference>
<evidence type="ECO:0000313" key="3">
    <source>
        <dbReference type="Proteomes" id="UP001219525"/>
    </source>
</evidence>
<protein>
    <submittedName>
        <fullName evidence="2">Uncharacterized protein</fullName>
    </submittedName>
</protein>
<name>A0AAD6VLU9_9AGAR</name>
<sequence length="369" mass="39739">MPKTEKSIPAMSDYRLMVSWTCTPLHDSARQCTLVCTLACTGVALACSAVALACSAVALACSAVHWGALPCQRHFEKSGQCYSGARGGSAAFYKLGDALYWVEGGGKYKQWLVHKIKNNEKSHAGTVHACTPEHGARARHATPRHAMPRRFPEALRNLHNDPIDREARSLNRNIGSVAIIHRTRALDNTSNPSTLATQRIEQAQKIVADAKAALALAKAEVIQVNAQQVPASQSPTEEPRASPPPPSPLMGESLPQDAPPASNLTPSQDEQVSTVSPAQVPSPRLTRNRNGLLPPRNPSRMLGPQSARAGPNPRQRLQRGWLRSDVGLELDVNGAPTTAEKAALADPVGFKEAWPAYAALVDELVRRTQ</sequence>
<evidence type="ECO:0000313" key="2">
    <source>
        <dbReference type="EMBL" id="KAJ7215974.1"/>
    </source>
</evidence>
<organism evidence="2 3">
    <name type="scientific">Mycena pura</name>
    <dbReference type="NCBI Taxonomy" id="153505"/>
    <lineage>
        <taxon>Eukaryota</taxon>
        <taxon>Fungi</taxon>
        <taxon>Dikarya</taxon>
        <taxon>Basidiomycota</taxon>
        <taxon>Agaricomycotina</taxon>
        <taxon>Agaricomycetes</taxon>
        <taxon>Agaricomycetidae</taxon>
        <taxon>Agaricales</taxon>
        <taxon>Marasmiineae</taxon>
        <taxon>Mycenaceae</taxon>
        <taxon>Mycena</taxon>
    </lineage>
</organism>